<reference evidence="1" key="1">
    <citation type="submission" date="2018-05" db="EMBL/GenBank/DDBJ databases">
        <authorList>
            <person name="Lanie J.A."/>
            <person name="Ng W.-L."/>
            <person name="Kazmierczak K.M."/>
            <person name="Andrzejewski T.M."/>
            <person name="Davidsen T.M."/>
            <person name="Wayne K.J."/>
            <person name="Tettelin H."/>
            <person name="Glass J.I."/>
            <person name="Rusch D."/>
            <person name="Podicherti R."/>
            <person name="Tsui H.-C.T."/>
            <person name="Winkler M.E."/>
        </authorList>
    </citation>
    <scope>NUCLEOTIDE SEQUENCE</scope>
</reference>
<proteinExistence type="predicted"/>
<gene>
    <name evidence="1" type="ORF">METZ01_LOCUS10438</name>
</gene>
<feature type="non-terminal residue" evidence="1">
    <location>
        <position position="1"/>
    </location>
</feature>
<evidence type="ECO:0000313" key="1">
    <source>
        <dbReference type="EMBL" id="SUZ57584.1"/>
    </source>
</evidence>
<sequence>VHDVDRLRDPATGLSSRWHFEIVLDFLFPIAHRGVMLTVVDMLESLRGSLVAAPSASGDYVEVSSEGWSV</sequence>
<dbReference type="EMBL" id="UINC01000566">
    <property type="protein sequence ID" value="SUZ57584.1"/>
    <property type="molecule type" value="Genomic_DNA"/>
</dbReference>
<accession>A0A381NTY5</accession>
<name>A0A381NTY5_9ZZZZ</name>
<organism evidence="1">
    <name type="scientific">marine metagenome</name>
    <dbReference type="NCBI Taxonomy" id="408172"/>
    <lineage>
        <taxon>unclassified sequences</taxon>
        <taxon>metagenomes</taxon>
        <taxon>ecological metagenomes</taxon>
    </lineage>
</organism>
<dbReference type="AlphaFoldDB" id="A0A381NTY5"/>
<protein>
    <submittedName>
        <fullName evidence="1">Uncharacterized protein</fullName>
    </submittedName>
</protein>